<evidence type="ECO:0000313" key="5">
    <source>
        <dbReference type="EMBL" id="AKG37187.1"/>
    </source>
</evidence>
<evidence type="ECO:0000256" key="4">
    <source>
        <dbReference type="RuleBase" id="RU365031"/>
    </source>
</evidence>
<keyword evidence="2 4" id="KW-0808">Transferase</keyword>
<evidence type="ECO:0000256" key="2">
    <source>
        <dbReference type="ARBA" id="ARBA00022679"/>
    </source>
</evidence>
<organism evidence="5 6">
    <name type="scientific">Paenibacillus durus ATCC 35681</name>
    <dbReference type="NCBI Taxonomy" id="1333534"/>
    <lineage>
        <taxon>Bacteria</taxon>
        <taxon>Bacillati</taxon>
        <taxon>Bacillota</taxon>
        <taxon>Bacilli</taxon>
        <taxon>Bacillales</taxon>
        <taxon>Paenibacillaceae</taxon>
        <taxon>Paenibacillus</taxon>
    </lineage>
</organism>
<comment type="catalytic activity">
    <reaction evidence="4">
        <text>a 2-deoxystreptamine antibiotic + acetyl-CoA = an N(3)-acetyl-2-deoxystreptamine antibiotic + CoA + H(+)</text>
        <dbReference type="Rhea" id="RHEA:12665"/>
        <dbReference type="ChEBI" id="CHEBI:15378"/>
        <dbReference type="ChEBI" id="CHEBI:57287"/>
        <dbReference type="ChEBI" id="CHEBI:57288"/>
        <dbReference type="ChEBI" id="CHEBI:57921"/>
        <dbReference type="ChEBI" id="CHEBI:77452"/>
        <dbReference type="EC" id="2.3.1.81"/>
    </reaction>
</comment>
<dbReference type="Proteomes" id="UP000034189">
    <property type="component" value="Chromosome"/>
</dbReference>
<reference evidence="5 6" key="1">
    <citation type="submission" date="2015-03" db="EMBL/GenBank/DDBJ databases">
        <authorList>
            <person name="Abdul Halim M."/>
        </authorList>
    </citation>
    <scope>NUCLEOTIDE SEQUENCE [LARGE SCALE GENOMIC DNA]</scope>
    <source>
        <strain evidence="5 6">ATCC 35681</strain>
    </source>
</reference>
<dbReference type="SUPFAM" id="SSF110710">
    <property type="entry name" value="TTHA0583/YokD-like"/>
    <property type="match status" value="1"/>
</dbReference>
<dbReference type="HOGENOM" id="CLU_060091_0_0_9"/>
<dbReference type="EMBL" id="CP011114">
    <property type="protein sequence ID" value="AKG37187.1"/>
    <property type="molecule type" value="Genomic_DNA"/>
</dbReference>
<evidence type="ECO:0000256" key="3">
    <source>
        <dbReference type="ARBA" id="ARBA00023315"/>
    </source>
</evidence>
<dbReference type="OrthoDB" id="7330654at2"/>
<dbReference type="EC" id="2.3.1.-" evidence="4"/>
<evidence type="ECO:0000256" key="1">
    <source>
        <dbReference type="ARBA" id="ARBA00006383"/>
    </source>
</evidence>
<dbReference type="InterPro" id="IPR003679">
    <property type="entry name" value="Amioglycoside_AcTrfase"/>
</dbReference>
<protein>
    <recommendedName>
        <fullName evidence="4">Aminoglycoside N(3)-acetyltransferase</fullName>
        <ecNumber evidence="4">2.3.1.-</ecNumber>
    </recommendedName>
</protein>
<dbReference type="GO" id="GO:0046353">
    <property type="term" value="F:aminoglycoside 3-N-acetyltransferase activity"/>
    <property type="evidence" value="ECO:0007669"/>
    <property type="project" value="UniProtKB-EC"/>
</dbReference>
<dbReference type="RefSeq" id="WP_025695326.1">
    <property type="nucleotide sequence ID" value="NZ_ASQQ01000281.1"/>
</dbReference>
<dbReference type="PANTHER" id="PTHR11104">
    <property type="entry name" value="AMINOGLYCOSIDE N3-ACETYLTRANSFERASE"/>
    <property type="match status" value="1"/>
</dbReference>
<sequence length="266" mass="29157">MREIQGNLITVETLAEDLRRLGVLEGMTVLLHSSFKSLGEWVAGGPAAVILALEQVLGEAGTLIMPTHTTDLTDPSGWCNPPVPKEWWATIREQMPPYAPDLTLPRGMGIIPEAFRKQQGVRRSGHPLYSFAAWGKHADTVTAGHELPYGLGDGSPLGRLYDLDGMVLLLGVGHLNNTSMHLAEYRANYPGKKEAAAGAPVSKDGVRRWARFPDLAWSSDDFGEIGEDFERETGLVRHGLVAAAPAKLMSQRAIVDYAIHWMTQRR</sequence>
<proteinExistence type="inferred from homology"/>
<keyword evidence="4" id="KW-0046">Antibiotic resistance</keyword>
<dbReference type="GO" id="GO:0046677">
    <property type="term" value="P:response to antibiotic"/>
    <property type="evidence" value="ECO:0007669"/>
    <property type="project" value="UniProtKB-KW"/>
</dbReference>
<accession>A0A0F7FE01</accession>
<comment type="similarity">
    <text evidence="1 4">Belongs to the antibiotic N-acetyltransferase family.</text>
</comment>
<dbReference type="AlphaFoldDB" id="A0A0F7FE01"/>
<dbReference type="PATRIC" id="fig|1333534.5.peg.5241"/>
<dbReference type="Pfam" id="PF02522">
    <property type="entry name" value="Antibiotic_NAT"/>
    <property type="match status" value="1"/>
</dbReference>
<evidence type="ECO:0000313" key="6">
    <source>
        <dbReference type="Proteomes" id="UP000034189"/>
    </source>
</evidence>
<reference evidence="5 6" key="2">
    <citation type="journal article" date="2016" name="Genome Announc.">
        <title>Genome Sequence of a Gram-Positive Diazotroph, Paenibacillus durus Type Strain ATCC 35681.</title>
        <authorList>
            <person name="Halim M.A."/>
            <person name="Rahman A.Y."/>
            <person name="Sim K.S."/>
            <person name="Yam H.C."/>
            <person name="Rahim A.A."/>
            <person name="Ghazali A.H."/>
            <person name="Najimudin N."/>
        </authorList>
    </citation>
    <scope>NUCLEOTIDE SEQUENCE [LARGE SCALE GENOMIC DNA]</scope>
    <source>
        <strain evidence="5 6">ATCC 35681</strain>
    </source>
</reference>
<name>A0A0F7FE01_PAEDU</name>
<keyword evidence="3 4" id="KW-0012">Acyltransferase</keyword>
<gene>
    <name evidence="5" type="ORF">VK70_24020</name>
</gene>
<dbReference type="PANTHER" id="PTHR11104:SF0">
    <property type="entry name" value="SPBETA PROPHAGE-DERIVED AMINOGLYCOSIDE N(3')-ACETYLTRANSFERASE-LIKE PROTEIN YOKD"/>
    <property type="match status" value="1"/>
</dbReference>
<dbReference type="InterPro" id="IPR028345">
    <property type="entry name" value="Antibiotic_NAT-like"/>
</dbReference>